<reference evidence="2" key="1">
    <citation type="submission" date="2021-08" db="EMBL/GenBank/DDBJ databases">
        <title>Hoeflea bacterium WL0058 sp. nov., isolated from the sediment.</title>
        <authorList>
            <person name="Wang L."/>
            <person name="Zhang D."/>
        </authorList>
    </citation>
    <scope>NUCLEOTIDE SEQUENCE</scope>
    <source>
        <strain evidence="2">WL0058</strain>
    </source>
</reference>
<dbReference type="InterPro" id="IPR058684">
    <property type="entry name" value="YopA_M"/>
</dbReference>
<dbReference type="AlphaFoldDB" id="A0AAE3D399"/>
<dbReference type="Proteomes" id="UP001196509">
    <property type="component" value="Unassembled WGS sequence"/>
</dbReference>
<proteinExistence type="predicted"/>
<dbReference type="Pfam" id="PF26308">
    <property type="entry name" value="YopA_M"/>
    <property type="match status" value="1"/>
</dbReference>
<protein>
    <recommendedName>
        <fullName evidence="1">YopA central domain-containing protein</fullName>
    </recommendedName>
</protein>
<name>A0AAE3D399_9HYPH</name>
<feature type="domain" description="YopA central" evidence="1">
    <location>
        <begin position="113"/>
        <end position="247"/>
    </location>
</feature>
<evidence type="ECO:0000313" key="2">
    <source>
        <dbReference type="EMBL" id="MBW8639398.1"/>
    </source>
</evidence>
<accession>A0AAE3D399</accession>
<keyword evidence="3" id="KW-1185">Reference proteome</keyword>
<gene>
    <name evidence="2" type="ORF">K1W69_19545</name>
</gene>
<evidence type="ECO:0000313" key="3">
    <source>
        <dbReference type="Proteomes" id="UP001196509"/>
    </source>
</evidence>
<sequence>MIRSITPKYATEAANTTIDLGSAAVELRVASKIVFGSGRARLEMTDKERVVVEVETSVEGLIMSNNPKLQLKFGLHGQFIPVICFETKINNNGVSLRVMAKGTTFTLGRDGRKRLTSATLHVLNFPEFFCVGETSSDLRHQGRRLGRVFLKSLQWVVELQALPSTNTVIKELKESGGNAITHIASVTRADNSTFSCKELDTIVHDLYRFLSFARGAWTPVFGVIGYDRNGTETYLDWSQRISSPWTSCQSWFDVHHGETLAVAFPGFVRLMRHPKLSNACHAALYWYLRSNRAGDGVGVDGGLILSQAALEGLSASVLSNAGIILPKKSKAAGKIRAACNNLKIKTAIPSSSKRLGKWQRQGAFSDGPEAVTKLRNELVHPERRLAGKLPSAFPEAWQLAQWYIEVILLRLCEYKGSYSHRLRAKWVGEVQRFP</sequence>
<evidence type="ECO:0000259" key="1">
    <source>
        <dbReference type="Pfam" id="PF26308"/>
    </source>
</evidence>
<dbReference type="RefSeq" id="WP_220230131.1">
    <property type="nucleotide sequence ID" value="NZ_JAICBX010000004.1"/>
</dbReference>
<comment type="caution">
    <text evidence="2">The sequence shown here is derived from an EMBL/GenBank/DDBJ whole genome shotgun (WGS) entry which is preliminary data.</text>
</comment>
<organism evidence="2 3">
    <name type="scientific">Flavimaribacter sediminis</name>
    <dbReference type="NCBI Taxonomy" id="2865987"/>
    <lineage>
        <taxon>Bacteria</taxon>
        <taxon>Pseudomonadati</taxon>
        <taxon>Pseudomonadota</taxon>
        <taxon>Alphaproteobacteria</taxon>
        <taxon>Hyphomicrobiales</taxon>
        <taxon>Rhizobiaceae</taxon>
        <taxon>Flavimaribacter</taxon>
    </lineage>
</organism>
<dbReference type="EMBL" id="JAICBX010000004">
    <property type="protein sequence ID" value="MBW8639398.1"/>
    <property type="molecule type" value="Genomic_DNA"/>
</dbReference>